<evidence type="ECO:0000313" key="10">
    <source>
        <dbReference type="EMBL" id="EXX72635.1"/>
    </source>
</evidence>
<dbReference type="PANTHER" id="PTHR12933">
    <property type="entry name" value="ORF PROTEIN-RELATED"/>
    <property type="match status" value="1"/>
</dbReference>
<dbReference type="GO" id="GO:0000462">
    <property type="term" value="P:maturation of SSU-rRNA from tricistronic rRNA transcript (SSU-rRNA, 5.8S rRNA, LSU-rRNA)"/>
    <property type="evidence" value="ECO:0007669"/>
    <property type="project" value="TreeGrafter"/>
</dbReference>
<dbReference type="GO" id="GO:0034511">
    <property type="term" value="F:U3 snoRNA binding"/>
    <property type="evidence" value="ECO:0007669"/>
    <property type="project" value="InterPro"/>
</dbReference>
<evidence type="ECO:0000256" key="2">
    <source>
        <dbReference type="ARBA" id="ARBA00004604"/>
    </source>
</evidence>
<evidence type="ECO:0000259" key="8">
    <source>
        <dbReference type="Pfam" id="PF06862"/>
    </source>
</evidence>
<dbReference type="SUPFAM" id="SSF52540">
    <property type="entry name" value="P-loop containing nucleoside triphosphate hydrolases"/>
    <property type="match status" value="1"/>
</dbReference>
<protein>
    <recommendedName>
        <fullName evidence="4 6">U3 small nucleolar RNA-associated protein 25</fullName>
        <shortName evidence="6">U3 snoRNA-associated protein 25</shortName>
    </recommendedName>
</protein>
<evidence type="ECO:0000256" key="1">
    <source>
        <dbReference type="ARBA" id="ARBA00002883"/>
    </source>
</evidence>
<organism evidence="10 11">
    <name type="scientific">Rhizophagus irregularis (strain DAOM 197198w)</name>
    <name type="common">Glomus intraradices</name>
    <dbReference type="NCBI Taxonomy" id="1432141"/>
    <lineage>
        <taxon>Eukaryota</taxon>
        <taxon>Fungi</taxon>
        <taxon>Fungi incertae sedis</taxon>
        <taxon>Mucoromycota</taxon>
        <taxon>Glomeromycotina</taxon>
        <taxon>Glomeromycetes</taxon>
        <taxon>Glomerales</taxon>
        <taxon>Glomeraceae</taxon>
        <taxon>Rhizophagus</taxon>
    </lineage>
</organism>
<dbReference type="InterPro" id="IPR053940">
    <property type="entry name" value="UTP25_NTPase-like"/>
</dbReference>
<feature type="domain" description="UTP25 C-terminal" evidence="8">
    <location>
        <begin position="462"/>
        <end position="642"/>
    </location>
</feature>
<feature type="region of interest" description="Disordered" evidence="7">
    <location>
        <begin position="45"/>
        <end position="147"/>
    </location>
</feature>
<dbReference type="InterPro" id="IPR053939">
    <property type="entry name" value="UTP25_C"/>
</dbReference>
<dbReference type="InterPro" id="IPR010678">
    <property type="entry name" value="UTP25"/>
</dbReference>
<accession>A0A015JZ72</accession>
<feature type="compositionally biased region" description="Basic and acidic residues" evidence="7">
    <location>
        <begin position="52"/>
        <end position="81"/>
    </location>
</feature>
<feature type="compositionally biased region" description="Acidic residues" evidence="7">
    <location>
        <begin position="120"/>
        <end position="135"/>
    </location>
</feature>
<dbReference type="GO" id="GO:0019843">
    <property type="term" value="F:rRNA binding"/>
    <property type="evidence" value="ECO:0007669"/>
    <property type="project" value="TreeGrafter"/>
</dbReference>
<dbReference type="PANTHER" id="PTHR12933:SF0">
    <property type="entry name" value="U3 SMALL NUCLEOLAR RNA-ASSOCIATED PROTEIN 25 HOMOLOG"/>
    <property type="match status" value="1"/>
</dbReference>
<dbReference type="InterPro" id="IPR027417">
    <property type="entry name" value="P-loop_NTPase"/>
</dbReference>
<proteinExistence type="inferred from homology"/>
<evidence type="ECO:0000259" key="9">
    <source>
        <dbReference type="Pfam" id="PF22916"/>
    </source>
</evidence>
<gene>
    <name evidence="10" type="ORF">RirG_067490</name>
</gene>
<evidence type="ECO:0000256" key="7">
    <source>
        <dbReference type="SAM" id="MobiDB-lite"/>
    </source>
</evidence>
<feature type="compositionally biased region" description="Basic and acidic residues" evidence="7">
    <location>
        <begin position="136"/>
        <end position="145"/>
    </location>
</feature>
<evidence type="ECO:0000256" key="3">
    <source>
        <dbReference type="ARBA" id="ARBA00009223"/>
    </source>
</evidence>
<comment type="function">
    <text evidence="1 6">DEAD-box RNA helicase-like protein required for pre-18S rRNA processing, specifically at sites A0, A1, and A2.</text>
</comment>
<keyword evidence="6" id="KW-0698">rRNA processing</keyword>
<feature type="compositionally biased region" description="Acidic residues" evidence="7">
    <location>
        <begin position="1"/>
        <end position="25"/>
    </location>
</feature>
<dbReference type="EMBL" id="JEMT01015177">
    <property type="protein sequence ID" value="EXX72635.1"/>
    <property type="molecule type" value="Genomic_DNA"/>
</dbReference>
<evidence type="ECO:0000256" key="5">
    <source>
        <dbReference type="ARBA" id="ARBA00023242"/>
    </source>
</evidence>
<evidence type="ECO:0000256" key="4">
    <source>
        <dbReference type="ARBA" id="ARBA00015422"/>
    </source>
</evidence>
<comment type="subunit">
    <text evidence="6">Component of the ribosomal small subunit (SSU) processome composed of at least 40 protein subunits and snoRNA U3.</text>
</comment>
<dbReference type="Gene3D" id="3.40.50.300">
    <property type="entry name" value="P-loop containing nucleotide triphosphate hydrolases"/>
    <property type="match status" value="1"/>
</dbReference>
<comment type="similarity">
    <text evidence="3 6">Belongs to the UTP25 family.</text>
</comment>
<dbReference type="OMA" id="QDRGDTF"/>
<keyword evidence="6" id="KW-0690">Ribosome biogenesis</keyword>
<feature type="domain" description="UTP25 NTP hydrolase-like" evidence="9">
    <location>
        <begin position="184"/>
        <end position="446"/>
    </location>
</feature>
<keyword evidence="5 6" id="KW-0539">Nucleus</keyword>
<feature type="region of interest" description="Disordered" evidence="7">
    <location>
        <begin position="1"/>
        <end position="31"/>
    </location>
</feature>
<comment type="caution">
    <text evidence="10">The sequence shown here is derived from an EMBL/GenBank/DDBJ whole genome shotgun (WGS) entry which is preliminary data.</text>
</comment>
<reference evidence="10 11" key="1">
    <citation type="submission" date="2014-02" db="EMBL/GenBank/DDBJ databases">
        <title>Single nucleus genome sequencing reveals high similarity among nuclei of an endomycorrhizal fungus.</title>
        <authorList>
            <person name="Lin K."/>
            <person name="Geurts R."/>
            <person name="Zhang Z."/>
            <person name="Limpens E."/>
            <person name="Saunders D.G."/>
            <person name="Mu D."/>
            <person name="Pang E."/>
            <person name="Cao H."/>
            <person name="Cha H."/>
            <person name="Lin T."/>
            <person name="Zhou Q."/>
            <person name="Shang Y."/>
            <person name="Li Y."/>
            <person name="Ivanov S."/>
            <person name="Sharma T."/>
            <person name="Velzen R.V."/>
            <person name="Ruijter N.D."/>
            <person name="Aanen D.K."/>
            <person name="Win J."/>
            <person name="Kamoun S."/>
            <person name="Bisseling T."/>
            <person name="Huang S."/>
        </authorList>
    </citation>
    <scope>NUCLEOTIDE SEQUENCE [LARGE SCALE GENOMIC DNA]</scope>
    <source>
        <strain evidence="11">DAOM197198w</strain>
    </source>
</reference>
<sequence length="643" mass="75973">MTYDASDDASDDDDDDENDENAEDIYLDKPNSSYRKLVGLLQVNKKRKVDKMKKENVDINKTDKVDVAKSDLGNKEVEMKYESGLQQESGRNKKDNGEKKEREREGKDEEEEQGKAEGSSNEDDEREDEENEKDEFENHFGDQQKRQQILNSKVTMIEQKQWKLINYENASLKQWHLFQQFNKYQDVLYTNRNIENSFELRYIYALHALNHIYKVRNRILKNNEKLNKAHAAGKDIDEIRDQGFTRPKVLILLPFRNSAMSLAEILIKLSGTDQQENQNRFFESYGITPEQEKIDLKKPADFLETFKGNIDDMFRIGIKFTRKSMKFYAEFYSADIIIASPLGLRMIIGTEGDKKRDFDFLSSIEVIIVDQCDTLLMQNWDHVEHIFSHMNLIPQKSHDCDFSRVKNWYLDGRARYLRQTIILSDYLTPEINMLFNKQMNNVDGKMKIKHHHQGTILDVNVKNIRQIFTRIECNSLSEIDDIRFKYFIEKILPKTRKMNLSHVMIFIPSYFDFVRLRNYFEENTISFTSISEYTNVSDVTRARTYFLNGKKNYLLYTERFHFFRRHHMKGIHHVIFYALPDHAHFYSELLNSIQSSSSDKNSNEKITINVIFSKYDKLRLERVVGSGKVSKILQGEKKIYTFS</sequence>
<dbReference type="Proteomes" id="UP000022910">
    <property type="component" value="Unassembled WGS sequence"/>
</dbReference>
<dbReference type="Pfam" id="PF06862">
    <property type="entry name" value="Utp25_C"/>
    <property type="match status" value="1"/>
</dbReference>
<keyword evidence="6" id="KW-0687">Ribonucleoprotein</keyword>
<evidence type="ECO:0000313" key="11">
    <source>
        <dbReference type="Proteomes" id="UP000022910"/>
    </source>
</evidence>
<dbReference type="GO" id="GO:0032040">
    <property type="term" value="C:small-subunit processome"/>
    <property type="evidence" value="ECO:0007669"/>
    <property type="project" value="TreeGrafter"/>
</dbReference>
<dbReference type="AlphaFoldDB" id="A0A015JZ72"/>
<feature type="compositionally biased region" description="Basic and acidic residues" evidence="7">
    <location>
        <begin position="90"/>
        <end position="107"/>
    </location>
</feature>
<evidence type="ECO:0000256" key="6">
    <source>
        <dbReference type="RuleBase" id="RU365070"/>
    </source>
</evidence>
<dbReference type="Pfam" id="PF22916">
    <property type="entry name" value="UTP25_NTPase-like"/>
    <property type="match status" value="1"/>
</dbReference>
<dbReference type="HOGENOM" id="CLU_018705_3_1_1"/>
<keyword evidence="11" id="KW-1185">Reference proteome</keyword>
<comment type="subcellular location">
    <subcellularLocation>
        <location evidence="2 6">Nucleus</location>
        <location evidence="2 6">Nucleolus</location>
    </subcellularLocation>
</comment>
<name>A0A015JZ72_RHIIW</name>